<evidence type="ECO:0000259" key="4">
    <source>
        <dbReference type="Pfam" id="PF04967"/>
    </source>
</evidence>
<keyword evidence="1" id="KW-0805">Transcription regulation</keyword>
<sequence>MALQESARESESASAPDPSSYVRAQFRIEPHSEAYCSVLDAGDRDAAIDQDLLCRDGDCSDGCECRSEVTDPSDGGSQYIRTDVTDRCICPVFQRHDCITSIEGVDRDSLRVSLTTPNRTELERIVNDLRETGATVQLERITSSGPDADGRTTPDPDADGLTEKQREAVVAAVESGYYETPRRADLGDLADELGVSRSAVSQRLNTVESKLVNSLVRG</sequence>
<dbReference type="EMBL" id="FOKW01000007">
    <property type="protein sequence ID" value="SFC34778.1"/>
    <property type="molecule type" value="Genomic_DNA"/>
</dbReference>
<feature type="region of interest" description="Disordered" evidence="3">
    <location>
        <begin position="1"/>
        <end position="21"/>
    </location>
</feature>
<feature type="region of interest" description="Disordered" evidence="3">
    <location>
        <begin position="142"/>
        <end position="161"/>
    </location>
</feature>
<feature type="domain" description="DmsR-like N-terminal" evidence="5">
    <location>
        <begin position="81"/>
        <end position="143"/>
    </location>
</feature>
<dbReference type="SUPFAM" id="SSF88659">
    <property type="entry name" value="Sigma3 and sigma4 domains of RNA polymerase sigma factors"/>
    <property type="match status" value="1"/>
</dbReference>
<accession>A0A1I1IKK2</accession>
<feature type="compositionally biased region" description="Basic and acidic residues" evidence="3">
    <location>
        <begin position="1"/>
        <end position="11"/>
    </location>
</feature>
<proteinExistence type="predicted"/>
<evidence type="ECO:0000256" key="3">
    <source>
        <dbReference type="SAM" id="MobiDB-lite"/>
    </source>
</evidence>
<gene>
    <name evidence="6" type="ORF">SAMN05444422_107128</name>
</gene>
<dbReference type="AlphaFoldDB" id="A0A1I1IKK2"/>
<dbReference type="Pfam" id="PF24277">
    <property type="entry name" value="DmsR_N"/>
    <property type="match status" value="1"/>
</dbReference>
<dbReference type="InterPro" id="IPR056433">
    <property type="entry name" value="DmsR-like_N"/>
</dbReference>
<dbReference type="PANTHER" id="PTHR34236">
    <property type="entry name" value="DIMETHYL SULFOXIDE REDUCTASE TRANSCRIPTIONAL ACTIVATOR"/>
    <property type="match status" value="1"/>
</dbReference>
<evidence type="ECO:0000313" key="6">
    <source>
        <dbReference type="EMBL" id="SFC34778.1"/>
    </source>
</evidence>
<organism evidence="6 7">
    <name type="scientific">Natronobacterium haloterrestre</name>
    <name type="common">Halobiforma haloterrestris</name>
    <dbReference type="NCBI Taxonomy" id="148448"/>
    <lineage>
        <taxon>Archaea</taxon>
        <taxon>Methanobacteriati</taxon>
        <taxon>Methanobacteriota</taxon>
        <taxon>Stenosarchaea group</taxon>
        <taxon>Halobacteria</taxon>
        <taxon>Halobacteriales</taxon>
        <taxon>Natrialbaceae</taxon>
        <taxon>Natronobacterium</taxon>
    </lineage>
</organism>
<dbReference type="InterPro" id="IPR013324">
    <property type="entry name" value="RNA_pol_sigma_r3/r4-like"/>
</dbReference>
<evidence type="ECO:0000313" key="7">
    <source>
        <dbReference type="Proteomes" id="UP000199161"/>
    </source>
</evidence>
<dbReference type="Proteomes" id="UP000199161">
    <property type="component" value="Unassembled WGS sequence"/>
</dbReference>
<dbReference type="Pfam" id="PF04967">
    <property type="entry name" value="HTH_10"/>
    <property type="match status" value="1"/>
</dbReference>
<reference evidence="7" key="1">
    <citation type="submission" date="2016-10" db="EMBL/GenBank/DDBJ databases">
        <authorList>
            <person name="Varghese N."/>
            <person name="Submissions S."/>
        </authorList>
    </citation>
    <scope>NUCLEOTIDE SEQUENCE [LARGE SCALE GENOMIC DNA]</scope>
    <source>
        <strain evidence="7">DSM 13078</strain>
    </source>
</reference>
<feature type="domain" description="HTH bat-type" evidence="4">
    <location>
        <begin position="161"/>
        <end position="212"/>
    </location>
</feature>
<protein>
    <submittedName>
        <fullName evidence="6">Uncharacterized protein</fullName>
    </submittedName>
</protein>
<dbReference type="RefSeq" id="WP_089788720.1">
    <property type="nucleotide sequence ID" value="NZ_FOKW01000007.1"/>
</dbReference>
<evidence type="ECO:0000256" key="2">
    <source>
        <dbReference type="ARBA" id="ARBA00023163"/>
    </source>
</evidence>
<evidence type="ECO:0000256" key="1">
    <source>
        <dbReference type="ARBA" id="ARBA00023015"/>
    </source>
</evidence>
<keyword evidence="2" id="KW-0804">Transcription</keyword>
<dbReference type="OrthoDB" id="51502at2157"/>
<keyword evidence="7" id="KW-1185">Reference proteome</keyword>
<name>A0A1I1IKK2_NATHA</name>
<evidence type="ECO:0000259" key="5">
    <source>
        <dbReference type="Pfam" id="PF24277"/>
    </source>
</evidence>
<dbReference type="PANTHER" id="PTHR34236:SF1">
    <property type="entry name" value="DIMETHYL SULFOXIDE REDUCTASE TRANSCRIPTIONAL ACTIVATOR"/>
    <property type="match status" value="1"/>
</dbReference>
<dbReference type="InterPro" id="IPR007050">
    <property type="entry name" value="HTH_bacterioopsin"/>
</dbReference>